<evidence type="ECO:0000313" key="15">
    <source>
        <dbReference type="EMBL" id="ROR31999.1"/>
    </source>
</evidence>
<organism evidence="15 16">
    <name type="scientific">Inmirania thermothiophila</name>
    <dbReference type="NCBI Taxonomy" id="1750597"/>
    <lineage>
        <taxon>Bacteria</taxon>
        <taxon>Pseudomonadati</taxon>
        <taxon>Pseudomonadota</taxon>
        <taxon>Gammaproteobacteria</taxon>
        <taxon>Chromatiales</taxon>
        <taxon>Ectothiorhodospiraceae</taxon>
        <taxon>Inmirania</taxon>
    </lineage>
</organism>
<dbReference type="InterPro" id="IPR046357">
    <property type="entry name" value="PPIase_dom_sf"/>
</dbReference>
<evidence type="ECO:0000256" key="12">
    <source>
        <dbReference type="SAM" id="Coils"/>
    </source>
</evidence>
<proteinExistence type="inferred from homology"/>
<keyword evidence="7" id="KW-0143">Chaperone</keyword>
<keyword evidence="3" id="KW-0997">Cell inner membrane</keyword>
<evidence type="ECO:0000256" key="13">
    <source>
        <dbReference type="SAM" id="Phobius"/>
    </source>
</evidence>
<dbReference type="PROSITE" id="PS50198">
    <property type="entry name" value="PPIC_PPIASE_2"/>
    <property type="match status" value="1"/>
</dbReference>
<evidence type="ECO:0000259" key="14">
    <source>
        <dbReference type="PROSITE" id="PS50198"/>
    </source>
</evidence>
<dbReference type="Gene3D" id="1.10.4030.10">
    <property type="entry name" value="Porin chaperone SurA, peptide-binding domain"/>
    <property type="match status" value="1"/>
</dbReference>
<comment type="similarity">
    <text evidence="8">Belongs to the PpiD chaperone family.</text>
</comment>
<sequence length="636" mass="69882">MLQWIRDRAQGWLAWIIVLFITVPFALWGVNQYFQAASRVVVAKVGEREILQAELERAYRAQRERLRETLGERFDELAPDEIALKRQVLDGLIEGEVLLQAAREAGMRLGDVQVAQFIASNPAFQRDGRFDRGRYEAFLARRGESAPAFEAGLRGALVREQLALAVQGTALVAAAEVDEALRLQLERRDLVLIRVPVARFAEAAEATEAEIARHYEAHKDRYREPRRVKAAYLELSVEALARDVQVSEEALRQAYEEGRDRFVTPEERHVRHILVAVPPDADEATEAAARSRIEAVRARIEAGEDFAEVAKEASEDPGSAPQGGDLGWIQQGIMDPAFEKAAFALPSGKVSEPVRSAFGWHLIEVLERRGGEGRPFEAVRETLAEELRRRQAEQRYFELADRLATLAYENPQSLEPAAEALGLAVKTTDWFSPEQGAGIAADARVRAAAFSAAVLEEGLNSDPLELAPDRMVVLRVIEQRPERVRPLEEVRDEVAAAVRAEKAAREAEALAERLRGRLAAGEDPQQVAAAQGLAVERRDGVGRDGGGLSPEVAEAAFRLPGPGAGAVSWGVVALGGGDRMVVGVARVQPGDPSAADAELRRRLREAIAEGRGRDELAGLVGRLRQQLGVRIFEENL</sequence>
<evidence type="ECO:0000256" key="5">
    <source>
        <dbReference type="ARBA" id="ARBA00022989"/>
    </source>
</evidence>
<evidence type="ECO:0000256" key="9">
    <source>
        <dbReference type="ARBA" id="ARBA00040743"/>
    </source>
</evidence>
<keyword evidence="2" id="KW-1003">Cell membrane</keyword>
<dbReference type="AlphaFoldDB" id="A0A3N1XZK5"/>
<dbReference type="RefSeq" id="WP_123400982.1">
    <property type="nucleotide sequence ID" value="NZ_RJVI01000002.1"/>
</dbReference>
<dbReference type="InterPro" id="IPR023058">
    <property type="entry name" value="PPIase_PpiC_CS"/>
</dbReference>
<gene>
    <name evidence="15" type="ORF">EDC57_1184</name>
</gene>
<keyword evidence="16" id="KW-1185">Reference proteome</keyword>
<evidence type="ECO:0000256" key="8">
    <source>
        <dbReference type="ARBA" id="ARBA00038408"/>
    </source>
</evidence>
<comment type="subcellular location">
    <subcellularLocation>
        <location evidence="1">Cell inner membrane</location>
        <topology evidence="1">Single-pass type II membrane protein</topology>
        <orientation evidence="1">Periplasmic side</orientation>
    </subcellularLocation>
</comment>
<dbReference type="Proteomes" id="UP000276634">
    <property type="component" value="Unassembled WGS sequence"/>
</dbReference>
<keyword evidence="11 15" id="KW-0413">Isomerase</keyword>
<evidence type="ECO:0000256" key="10">
    <source>
        <dbReference type="ARBA" id="ARBA00042775"/>
    </source>
</evidence>
<dbReference type="SUPFAM" id="SSF109998">
    <property type="entry name" value="Triger factor/SurA peptide-binding domain-like"/>
    <property type="match status" value="1"/>
</dbReference>
<name>A0A3N1XZK5_9GAMM</name>
<comment type="caution">
    <text evidence="15">The sequence shown here is derived from an EMBL/GenBank/DDBJ whole genome shotgun (WGS) entry which is preliminary data.</text>
</comment>
<evidence type="ECO:0000256" key="2">
    <source>
        <dbReference type="ARBA" id="ARBA00022475"/>
    </source>
</evidence>
<dbReference type="GO" id="GO:0003755">
    <property type="term" value="F:peptidyl-prolyl cis-trans isomerase activity"/>
    <property type="evidence" value="ECO:0007669"/>
    <property type="project" value="UniProtKB-KW"/>
</dbReference>
<dbReference type="SUPFAM" id="SSF54534">
    <property type="entry name" value="FKBP-like"/>
    <property type="match status" value="1"/>
</dbReference>
<dbReference type="InterPro" id="IPR052029">
    <property type="entry name" value="PpiD_chaperone"/>
</dbReference>
<feature type="coiled-coil region" evidence="12">
    <location>
        <begin position="487"/>
        <end position="517"/>
    </location>
</feature>
<dbReference type="InterPro" id="IPR027304">
    <property type="entry name" value="Trigger_fact/SurA_dom_sf"/>
</dbReference>
<dbReference type="InterPro" id="IPR000297">
    <property type="entry name" value="PPIase_PpiC"/>
</dbReference>
<evidence type="ECO:0000256" key="11">
    <source>
        <dbReference type="PROSITE-ProRule" id="PRU00278"/>
    </source>
</evidence>
<dbReference type="GO" id="GO:0005886">
    <property type="term" value="C:plasma membrane"/>
    <property type="evidence" value="ECO:0007669"/>
    <property type="project" value="UniProtKB-SubCell"/>
</dbReference>
<dbReference type="PANTHER" id="PTHR47529:SF1">
    <property type="entry name" value="PERIPLASMIC CHAPERONE PPID"/>
    <property type="match status" value="1"/>
</dbReference>
<dbReference type="PROSITE" id="PS01096">
    <property type="entry name" value="PPIC_PPIASE_1"/>
    <property type="match status" value="1"/>
</dbReference>
<dbReference type="EMBL" id="RJVI01000002">
    <property type="protein sequence ID" value="ROR31999.1"/>
    <property type="molecule type" value="Genomic_DNA"/>
</dbReference>
<evidence type="ECO:0000256" key="3">
    <source>
        <dbReference type="ARBA" id="ARBA00022519"/>
    </source>
</evidence>
<evidence type="ECO:0000256" key="6">
    <source>
        <dbReference type="ARBA" id="ARBA00023136"/>
    </source>
</evidence>
<dbReference type="Gene3D" id="3.10.50.40">
    <property type="match status" value="1"/>
</dbReference>
<evidence type="ECO:0000256" key="7">
    <source>
        <dbReference type="ARBA" id="ARBA00023186"/>
    </source>
</evidence>
<feature type="domain" description="PpiC" evidence="14">
    <location>
        <begin position="265"/>
        <end position="367"/>
    </location>
</feature>
<keyword evidence="11" id="KW-0697">Rotamase</keyword>
<feature type="transmembrane region" description="Helical" evidence="13">
    <location>
        <begin position="12"/>
        <end position="30"/>
    </location>
</feature>
<dbReference type="PANTHER" id="PTHR47529">
    <property type="entry name" value="PEPTIDYL-PROLYL CIS-TRANS ISOMERASE D"/>
    <property type="match status" value="1"/>
</dbReference>
<keyword evidence="5 13" id="KW-1133">Transmembrane helix</keyword>
<dbReference type="OrthoDB" id="9812372at2"/>
<dbReference type="Pfam" id="PF00639">
    <property type="entry name" value="Rotamase"/>
    <property type="match status" value="1"/>
</dbReference>
<evidence type="ECO:0000313" key="16">
    <source>
        <dbReference type="Proteomes" id="UP000276634"/>
    </source>
</evidence>
<evidence type="ECO:0000256" key="4">
    <source>
        <dbReference type="ARBA" id="ARBA00022692"/>
    </source>
</evidence>
<keyword evidence="4 13" id="KW-0812">Transmembrane</keyword>
<evidence type="ECO:0000256" key="1">
    <source>
        <dbReference type="ARBA" id="ARBA00004382"/>
    </source>
</evidence>
<protein>
    <recommendedName>
        <fullName evidence="9">Periplasmic chaperone PpiD</fullName>
    </recommendedName>
    <alternativeName>
        <fullName evidence="10">Periplasmic folding chaperone</fullName>
    </alternativeName>
</protein>
<keyword evidence="6 13" id="KW-0472">Membrane</keyword>
<reference evidence="15 16" key="1">
    <citation type="submission" date="2018-11" db="EMBL/GenBank/DDBJ databases">
        <title>Genomic Encyclopedia of Type Strains, Phase IV (KMG-IV): sequencing the most valuable type-strain genomes for metagenomic binning, comparative biology and taxonomic classification.</title>
        <authorList>
            <person name="Goeker M."/>
        </authorList>
    </citation>
    <scope>NUCLEOTIDE SEQUENCE [LARGE SCALE GENOMIC DNA]</scope>
    <source>
        <strain evidence="15 16">DSM 100275</strain>
    </source>
</reference>
<keyword evidence="12" id="KW-0175">Coiled coil</keyword>
<accession>A0A3N1XZK5</accession>
<dbReference type="Pfam" id="PF13624">
    <property type="entry name" value="SurA_N_3"/>
    <property type="match status" value="1"/>
</dbReference>